<dbReference type="PROSITE" id="PS01124">
    <property type="entry name" value="HTH_ARAC_FAMILY_2"/>
    <property type="match status" value="1"/>
</dbReference>
<dbReference type="GO" id="GO:0032259">
    <property type="term" value="P:methylation"/>
    <property type="evidence" value="ECO:0007669"/>
    <property type="project" value="UniProtKB-KW"/>
</dbReference>
<keyword evidence="5" id="KW-0227">DNA damage</keyword>
<evidence type="ECO:0000313" key="13">
    <source>
        <dbReference type="EMBL" id="KPM45940.1"/>
    </source>
</evidence>
<organism evidence="13 14">
    <name type="scientific">Neonectria ditissima</name>
    <dbReference type="NCBI Taxonomy" id="78410"/>
    <lineage>
        <taxon>Eukaryota</taxon>
        <taxon>Fungi</taxon>
        <taxon>Dikarya</taxon>
        <taxon>Ascomycota</taxon>
        <taxon>Pezizomycotina</taxon>
        <taxon>Sordariomycetes</taxon>
        <taxon>Hypocreomycetidae</taxon>
        <taxon>Hypocreales</taxon>
        <taxon>Nectriaceae</taxon>
        <taxon>Neonectria</taxon>
    </lineage>
</organism>
<evidence type="ECO:0000256" key="11">
    <source>
        <dbReference type="ARBA" id="ARBA00023204"/>
    </source>
</evidence>
<keyword evidence="7" id="KW-0805">Transcription regulation</keyword>
<evidence type="ECO:0000256" key="10">
    <source>
        <dbReference type="ARBA" id="ARBA00023163"/>
    </source>
</evidence>
<comment type="caution">
    <text evidence="13">The sequence shown here is derived from an EMBL/GenBank/DDBJ whole genome shotgun (WGS) entry which is preliminary data.</text>
</comment>
<dbReference type="FunFam" id="3.40.10.10:FF:000001">
    <property type="entry name" value="DNA-3-methyladenine glycosylase 2"/>
    <property type="match status" value="1"/>
</dbReference>
<evidence type="ECO:0000256" key="8">
    <source>
        <dbReference type="ARBA" id="ARBA00023125"/>
    </source>
</evidence>
<evidence type="ECO:0000256" key="5">
    <source>
        <dbReference type="ARBA" id="ARBA00022763"/>
    </source>
</evidence>
<feature type="domain" description="HTH araC/xylS-type" evidence="12">
    <location>
        <begin position="99"/>
        <end position="160"/>
    </location>
</feature>
<comment type="cofactor">
    <cofactor evidence="1">
        <name>Zn(2+)</name>
        <dbReference type="ChEBI" id="CHEBI:29105"/>
    </cofactor>
</comment>
<keyword evidence="8" id="KW-0238">DNA-binding</keyword>
<dbReference type="InterPro" id="IPR035451">
    <property type="entry name" value="Ada-like_dom_sf"/>
</dbReference>
<keyword evidence="14" id="KW-1185">Reference proteome</keyword>
<accession>A0A0N8H8Z4</accession>
<gene>
    <name evidence="13" type="ORF">AK830_g638</name>
</gene>
<dbReference type="InterPro" id="IPR009057">
    <property type="entry name" value="Homeodomain-like_sf"/>
</dbReference>
<dbReference type="GO" id="GO:0043565">
    <property type="term" value="F:sequence-specific DNA binding"/>
    <property type="evidence" value="ECO:0007669"/>
    <property type="project" value="InterPro"/>
</dbReference>
<protein>
    <recommendedName>
        <fullName evidence="12">HTH araC/xylS-type domain-containing protein</fullName>
    </recommendedName>
</protein>
<dbReference type="Pfam" id="PF00165">
    <property type="entry name" value="HTH_AraC"/>
    <property type="match status" value="1"/>
</dbReference>
<evidence type="ECO:0000256" key="1">
    <source>
        <dbReference type="ARBA" id="ARBA00001947"/>
    </source>
</evidence>
<proteinExistence type="predicted"/>
<evidence type="ECO:0000256" key="2">
    <source>
        <dbReference type="ARBA" id="ARBA00022603"/>
    </source>
</evidence>
<dbReference type="GO" id="GO:0006307">
    <property type="term" value="P:DNA alkylation repair"/>
    <property type="evidence" value="ECO:0007669"/>
    <property type="project" value="UniProtKB-ARBA"/>
</dbReference>
<dbReference type="SUPFAM" id="SSF46689">
    <property type="entry name" value="Homeodomain-like"/>
    <property type="match status" value="1"/>
</dbReference>
<evidence type="ECO:0000259" key="12">
    <source>
        <dbReference type="PROSITE" id="PS01124"/>
    </source>
</evidence>
<dbReference type="OrthoDB" id="2447880at2759"/>
<keyword evidence="11" id="KW-0234">DNA repair</keyword>
<dbReference type="SUPFAM" id="SSF57884">
    <property type="entry name" value="Ada DNA repair protein, N-terminal domain (N-Ada 10)"/>
    <property type="match status" value="1"/>
</dbReference>
<dbReference type="InterPro" id="IPR018060">
    <property type="entry name" value="HTH_AraC"/>
</dbReference>
<dbReference type="GO" id="GO:0008270">
    <property type="term" value="F:zinc ion binding"/>
    <property type="evidence" value="ECO:0007669"/>
    <property type="project" value="InterPro"/>
</dbReference>
<keyword evidence="6" id="KW-0862">Zinc</keyword>
<evidence type="ECO:0000256" key="6">
    <source>
        <dbReference type="ARBA" id="ARBA00022833"/>
    </source>
</evidence>
<reference evidence="13 14" key="1">
    <citation type="submission" date="2015-09" db="EMBL/GenBank/DDBJ databases">
        <title>Draft genome of a European isolate of the apple canker pathogen Neonectria ditissima.</title>
        <authorList>
            <person name="Gomez-Cortecero A."/>
            <person name="Harrison R.J."/>
            <person name="Armitage A.D."/>
        </authorList>
    </citation>
    <scope>NUCLEOTIDE SEQUENCE [LARGE SCALE GENOMIC DNA]</scope>
    <source>
        <strain evidence="13 14">R09/05</strain>
    </source>
</reference>
<keyword evidence="3" id="KW-0808">Transferase</keyword>
<evidence type="ECO:0000313" key="14">
    <source>
        <dbReference type="Proteomes" id="UP000050424"/>
    </source>
</evidence>
<dbReference type="EMBL" id="LKCW01000004">
    <property type="protein sequence ID" value="KPM45940.1"/>
    <property type="molecule type" value="Genomic_DNA"/>
</dbReference>
<dbReference type="Proteomes" id="UP000050424">
    <property type="component" value="Unassembled WGS sequence"/>
</dbReference>
<sequence length="226" mass="25106">MDIYSISLDSPPPFISLFEDDESRWQAVSSRNANADGFFVYAVKTTKIFCRPICKARLARRANVSFYSSGRDAQQSGFRACKRCKPELAGFMPEERAVQKIRGFVSARASQVGDDGAVALSLSQMARQTGLSKWHFHRVFKKCVGMTPTDYLREERARQSVGGRAFDGQDSWLESQNDDFGFDFSIWDDSVGGSGQSGTEVSSTAVSPWNVDDLIIWPEESARGPS</sequence>
<keyword evidence="9" id="KW-0010">Activator</keyword>
<dbReference type="Gene3D" id="1.10.10.60">
    <property type="entry name" value="Homeodomain-like"/>
    <property type="match status" value="1"/>
</dbReference>
<keyword evidence="2" id="KW-0489">Methyltransferase</keyword>
<dbReference type="AlphaFoldDB" id="A0A0N8H8Z4"/>
<dbReference type="GO" id="GO:0008168">
    <property type="term" value="F:methyltransferase activity"/>
    <property type="evidence" value="ECO:0007669"/>
    <property type="project" value="UniProtKB-KW"/>
</dbReference>
<evidence type="ECO:0000256" key="7">
    <source>
        <dbReference type="ARBA" id="ARBA00023015"/>
    </source>
</evidence>
<dbReference type="Gene3D" id="3.40.10.10">
    <property type="entry name" value="DNA Methylphosphotriester Repair Domain"/>
    <property type="match status" value="1"/>
</dbReference>
<dbReference type="Pfam" id="PF02805">
    <property type="entry name" value="Ada_Zn_binding"/>
    <property type="match status" value="1"/>
</dbReference>
<dbReference type="InterPro" id="IPR004026">
    <property type="entry name" value="Ada_DNA_repair_Zn-bd"/>
</dbReference>
<keyword evidence="10" id="KW-0804">Transcription</keyword>
<evidence type="ECO:0000256" key="9">
    <source>
        <dbReference type="ARBA" id="ARBA00023159"/>
    </source>
</evidence>
<dbReference type="GO" id="GO:0003700">
    <property type="term" value="F:DNA-binding transcription factor activity"/>
    <property type="evidence" value="ECO:0007669"/>
    <property type="project" value="InterPro"/>
</dbReference>
<keyword evidence="4" id="KW-0479">Metal-binding</keyword>
<evidence type="ECO:0000256" key="3">
    <source>
        <dbReference type="ARBA" id="ARBA00022679"/>
    </source>
</evidence>
<evidence type="ECO:0000256" key="4">
    <source>
        <dbReference type="ARBA" id="ARBA00022723"/>
    </source>
</evidence>
<dbReference type="STRING" id="78410.A0A0N8H8Z4"/>
<name>A0A0N8H8Z4_9HYPO</name>